<comment type="caution">
    <text evidence="3">The sequence shown here is derived from an EMBL/GenBank/DDBJ whole genome shotgun (WGS) entry which is preliminary data.</text>
</comment>
<feature type="compositionally biased region" description="Polar residues" evidence="1">
    <location>
        <begin position="363"/>
        <end position="372"/>
    </location>
</feature>
<feature type="region of interest" description="Disordered" evidence="1">
    <location>
        <begin position="145"/>
        <end position="396"/>
    </location>
</feature>
<dbReference type="EMBL" id="CASHTH010003884">
    <property type="protein sequence ID" value="CAI8050727.1"/>
    <property type="molecule type" value="Genomic_DNA"/>
</dbReference>
<name>A0AA35XH88_GEOBA</name>
<gene>
    <name evidence="3" type="ORF">GBAR_LOCUS27824</name>
</gene>
<sequence length="396" mass="42692">MPAGFPAKMAHYYSARFPRLDIGGGRSGSGELDISAAEGDEGNEYWFPALAYKVYYPIIWGLILVAAILLMCACMGWTHCCTVRCRNRKKKDTEVCQLESAILPREDREKTTLENGAVLNGHRPEPLERAGGNTDGMEMVEAELHATPENEGGRTVEQNRKGASGAVEREIEEQPSRALAGVNSQRPSNSGGPALLHEGHPGTGPVPEVKDTGEMADGGATVSETTVAADVHRDSTVGQIDHSDTCSPQQTKVSGSKSKAFKPAPLSILPPGETYTSGTLPSETMHAAGKTAVSPKSATLPERTSPKNTEPQSVRRVKTKPVPPKDHRFSDRIKTKPAAKDQLAHRPRSAAPEVKRTSKDYQETTPGDQSPLVQGGYYNSLKNRQSLTLEGKETDD</sequence>
<feature type="transmembrane region" description="Helical" evidence="2">
    <location>
        <begin position="54"/>
        <end position="80"/>
    </location>
</feature>
<feature type="compositionally biased region" description="Polar residues" evidence="1">
    <location>
        <begin position="182"/>
        <end position="191"/>
    </location>
</feature>
<organism evidence="3 4">
    <name type="scientific">Geodia barretti</name>
    <name type="common">Barrett's horny sponge</name>
    <dbReference type="NCBI Taxonomy" id="519541"/>
    <lineage>
        <taxon>Eukaryota</taxon>
        <taxon>Metazoa</taxon>
        <taxon>Porifera</taxon>
        <taxon>Demospongiae</taxon>
        <taxon>Heteroscleromorpha</taxon>
        <taxon>Tetractinellida</taxon>
        <taxon>Astrophorina</taxon>
        <taxon>Geodiidae</taxon>
        <taxon>Geodia</taxon>
    </lineage>
</organism>
<keyword evidence="2" id="KW-0812">Transmembrane</keyword>
<keyword evidence="2" id="KW-0472">Membrane</keyword>
<evidence type="ECO:0000313" key="4">
    <source>
        <dbReference type="Proteomes" id="UP001174909"/>
    </source>
</evidence>
<evidence type="ECO:0000256" key="2">
    <source>
        <dbReference type="SAM" id="Phobius"/>
    </source>
</evidence>
<feature type="compositionally biased region" description="Basic and acidic residues" evidence="1">
    <location>
        <begin position="145"/>
        <end position="160"/>
    </location>
</feature>
<feature type="compositionally biased region" description="Basic and acidic residues" evidence="1">
    <location>
        <begin position="323"/>
        <end position="344"/>
    </location>
</feature>
<accession>A0AA35XH88</accession>
<evidence type="ECO:0000256" key="1">
    <source>
        <dbReference type="SAM" id="MobiDB-lite"/>
    </source>
</evidence>
<feature type="compositionally biased region" description="Basic and acidic residues" evidence="1">
    <location>
        <begin position="353"/>
        <end position="362"/>
    </location>
</feature>
<feature type="compositionally biased region" description="Polar residues" evidence="1">
    <location>
        <begin position="245"/>
        <end position="257"/>
    </location>
</feature>
<dbReference type="Proteomes" id="UP001174909">
    <property type="component" value="Unassembled WGS sequence"/>
</dbReference>
<keyword evidence="2" id="KW-1133">Transmembrane helix</keyword>
<keyword evidence="4" id="KW-1185">Reference proteome</keyword>
<evidence type="ECO:0000313" key="3">
    <source>
        <dbReference type="EMBL" id="CAI8050727.1"/>
    </source>
</evidence>
<protein>
    <submittedName>
        <fullName evidence="3">Uncharacterized protein</fullName>
    </submittedName>
</protein>
<dbReference type="AlphaFoldDB" id="A0AA35XH88"/>
<reference evidence="3" key="1">
    <citation type="submission" date="2023-03" db="EMBL/GenBank/DDBJ databases">
        <authorList>
            <person name="Steffen K."/>
            <person name="Cardenas P."/>
        </authorList>
    </citation>
    <scope>NUCLEOTIDE SEQUENCE</scope>
</reference>
<proteinExistence type="predicted"/>